<sequence length="197" mass="21777">MESPPLSRGYRTDEVPCTVVVRQMDILSVWSLFEGIGGRMGERSRPGGVAVREHPWSAGCRPERRVASFEVHVSLIREPNSKFLGYVTPKSGTGKDMADSILEIFKDREQNKQLLNFTAVGCYGTVENTGYKNDGKTEGPNEFKGEIGQQLENCASLPVITFLPIENNLPLLEDKNDLSTDQKYLLDMCIAASSGNC</sequence>
<name>A0A8T0F401_ARGBR</name>
<gene>
    <name evidence="1" type="ORF">HNY73_010756</name>
</gene>
<dbReference type="EMBL" id="JABXBU010000030">
    <property type="protein sequence ID" value="KAF8785182.1"/>
    <property type="molecule type" value="Genomic_DNA"/>
</dbReference>
<accession>A0A8T0F401</accession>
<proteinExistence type="predicted"/>
<organism evidence="1 2">
    <name type="scientific">Argiope bruennichi</name>
    <name type="common">Wasp spider</name>
    <name type="synonym">Aranea bruennichi</name>
    <dbReference type="NCBI Taxonomy" id="94029"/>
    <lineage>
        <taxon>Eukaryota</taxon>
        <taxon>Metazoa</taxon>
        <taxon>Ecdysozoa</taxon>
        <taxon>Arthropoda</taxon>
        <taxon>Chelicerata</taxon>
        <taxon>Arachnida</taxon>
        <taxon>Araneae</taxon>
        <taxon>Araneomorphae</taxon>
        <taxon>Entelegynae</taxon>
        <taxon>Araneoidea</taxon>
        <taxon>Araneidae</taxon>
        <taxon>Argiope</taxon>
    </lineage>
</organism>
<reference evidence="1" key="1">
    <citation type="journal article" date="2020" name="bioRxiv">
        <title>Chromosome-level reference genome of the European wasp spider Argiope bruennichi: a resource for studies on range expansion and evolutionary adaptation.</title>
        <authorList>
            <person name="Sheffer M.M."/>
            <person name="Hoppe A."/>
            <person name="Krehenwinkel H."/>
            <person name="Uhl G."/>
            <person name="Kuss A.W."/>
            <person name="Jensen L."/>
            <person name="Jensen C."/>
            <person name="Gillespie R.G."/>
            <person name="Hoff K.J."/>
            <person name="Prost S."/>
        </authorList>
    </citation>
    <scope>NUCLEOTIDE SEQUENCE</scope>
</reference>
<evidence type="ECO:0000313" key="2">
    <source>
        <dbReference type="Proteomes" id="UP000807504"/>
    </source>
</evidence>
<reference evidence="1" key="2">
    <citation type="submission" date="2020-06" db="EMBL/GenBank/DDBJ databases">
        <authorList>
            <person name="Sheffer M."/>
        </authorList>
    </citation>
    <scope>NUCLEOTIDE SEQUENCE</scope>
</reference>
<dbReference type="AlphaFoldDB" id="A0A8T0F401"/>
<protein>
    <submittedName>
        <fullName evidence="1">Uncharacterized protein</fullName>
    </submittedName>
</protein>
<keyword evidence="2" id="KW-1185">Reference proteome</keyword>
<evidence type="ECO:0000313" key="1">
    <source>
        <dbReference type="EMBL" id="KAF8785182.1"/>
    </source>
</evidence>
<dbReference type="Proteomes" id="UP000807504">
    <property type="component" value="Unassembled WGS sequence"/>
</dbReference>
<comment type="caution">
    <text evidence="1">The sequence shown here is derived from an EMBL/GenBank/DDBJ whole genome shotgun (WGS) entry which is preliminary data.</text>
</comment>